<dbReference type="Proteomes" id="UP000294641">
    <property type="component" value="Unassembled WGS sequence"/>
</dbReference>
<evidence type="ECO:0000313" key="5">
    <source>
        <dbReference type="Proteomes" id="UP000254330"/>
    </source>
</evidence>
<dbReference type="CDD" id="cd17906">
    <property type="entry name" value="CheX"/>
    <property type="match status" value="1"/>
</dbReference>
<dbReference type="Proteomes" id="UP000254330">
    <property type="component" value="Unassembled WGS sequence"/>
</dbReference>
<evidence type="ECO:0000313" key="4">
    <source>
        <dbReference type="EMBL" id="TDR37433.1"/>
    </source>
</evidence>
<sequence length="150" mass="16544">MSISNQVTTLLNGSIYAFKEILPNLVDVKQPSTFTDHHIFLSYSVLVGMVGDFKGRIILDADQPFFEKLCQTLYGFQLEGDLLESFVGEFGNMVAGKLCSYSSEQQIHLDITPPTVMIGQTQIPNSPPTFSLPITINEVGSLNVLLTIEN</sequence>
<dbReference type="PANTHER" id="PTHR39452">
    <property type="entry name" value="CHEY-P PHOSPHATASE CHEX"/>
    <property type="match status" value="1"/>
</dbReference>
<dbReference type="EC" id="3.-.-.-" evidence="3"/>
<proteinExistence type="predicted"/>
<dbReference type="EMBL" id="UGNP01000001">
    <property type="protein sequence ID" value="STX09393.1"/>
    <property type="molecule type" value="Genomic_DNA"/>
</dbReference>
<dbReference type="Gene3D" id="3.40.1550.10">
    <property type="entry name" value="CheC-like"/>
    <property type="match status" value="1"/>
</dbReference>
<evidence type="ECO:0000259" key="2">
    <source>
        <dbReference type="Pfam" id="PF13690"/>
    </source>
</evidence>
<dbReference type="Pfam" id="PF13690">
    <property type="entry name" value="CheX"/>
    <property type="match status" value="1"/>
</dbReference>
<gene>
    <name evidence="3" type="primary">cheX</name>
    <name evidence="4" type="ORF">DFR61_12028</name>
    <name evidence="3" type="ORF">NCTC10597_01068</name>
</gene>
<reference evidence="3 5" key="1">
    <citation type="submission" date="2018-06" db="EMBL/GenBank/DDBJ databases">
        <authorList>
            <consortium name="Pathogen Informatics"/>
            <person name="Doyle S."/>
        </authorList>
    </citation>
    <scope>NUCLEOTIDE SEQUENCE [LARGE SCALE GENOMIC DNA]</scope>
    <source>
        <strain evidence="3 5">NCTC10597</strain>
    </source>
</reference>
<dbReference type="AlphaFoldDB" id="A0A8B4Q9K3"/>
<evidence type="ECO:0000313" key="6">
    <source>
        <dbReference type="Proteomes" id="UP000294641"/>
    </source>
</evidence>
<name>A0A8B4Q9K3_9BACL</name>
<accession>A0A8B4Q9K3</accession>
<organism evidence="3 5">
    <name type="scientific">Kurthia zopfii</name>
    <dbReference type="NCBI Taxonomy" id="1650"/>
    <lineage>
        <taxon>Bacteria</taxon>
        <taxon>Bacillati</taxon>
        <taxon>Bacillota</taxon>
        <taxon>Bacilli</taxon>
        <taxon>Bacillales</taxon>
        <taxon>Caryophanaceae</taxon>
        <taxon>Kurthia</taxon>
    </lineage>
</organism>
<dbReference type="PANTHER" id="PTHR39452:SF1">
    <property type="entry name" value="CHEY-P PHOSPHATASE CHEX"/>
    <property type="match status" value="1"/>
</dbReference>
<evidence type="ECO:0000313" key="3">
    <source>
        <dbReference type="EMBL" id="STX09393.1"/>
    </source>
</evidence>
<dbReference type="RefSeq" id="WP_166636109.1">
    <property type="nucleotide sequence ID" value="NZ_BJUE01000013.1"/>
</dbReference>
<dbReference type="InterPro" id="IPR028051">
    <property type="entry name" value="CheX-like_dom"/>
</dbReference>
<keyword evidence="6" id="KW-1185">Reference proteome</keyword>
<dbReference type="EMBL" id="SNZG01000020">
    <property type="protein sequence ID" value="TDR37433.1"/>
    <property type="molecule type" value="Genomic_DNA"/>
</dbReference>
<dbReference type="GO" id="GO:0006935">
    <property type="term" value="P:chemotaxis"/>
    <property type="evidence" value="ECO:0007669"/>
    <property type="project" value="UniProtKB-KW"/>
</dbReference>
<evidence type="ECO:0000256" key="1">
    <source>
        <dbReference type="ARBA" id="ARBA00022500"/>
    </source>
</evidence>
<keyword evidence="3" id="KW-0378">Hydrolase</keyword>
<dbReference type="InterPro" id="IPR038756">
    <property type="entry name" value="CheX-like"/>
</dbReference>
<feature type="domain" description="Chemotaxis phosphatase CheX-like" evidence="2">
    <location>
        <begin position="43"/>
        <end position="121"/>
    </location>
</feature>
<dbReference type="InterPro" id="IPR028976">
    <property type="entry name" value="CheC-like_sf"/>
</dbReference>
<protein>
    <submittedName>
        <fullName evidence="3">CheY-P phosphatase CheX</fullName>
        <ecNumber evidence="3">3.-.-.-</ecNumber>
    </submittedName>
    <submittedName>
        <fullName evidence="4">Chemotaxis protein CheX</fullName>
    </submittedName>
</protein>
<dbReference type="SUPFAM" id="SSF103039">
    <property type="entry name" value="CheC-like"/>
    <property type="match status" value="1"/>
</dbReference>
<keyword evidence="1" id="KW-0145">Chemotaxis</keyword>
<comment type="caution">
    <text evidence="3">The sequence shown here is derived from an EMBL/GenBank/DDBJ whole genome shotgun (WGS) entry which is preliminary data.</text>
</comment>
<reference evidence="4 6" key="2">
    <citation type="submission" date="2019-03" db="EMBL/GenBank/DDBJ databases">
        <title>Genomic Encyclopedia of Type Strains, Phase IV (KMG-IV): sequencing the most valuable type-strain genomes for metagenomic binning, comparative biology and taxonomic classification.</title>
        <authorList>
            <person name="Goeker M."/>
        </authorList>
    </citation>
    <scope>NUCLEOTIDE SEQUENCE [LARGE SCALE GENOMIC DNA]</scope>
    <source>
        <strain evidence="4 6">DSM 20580</strain>
    </source>
</reference>
<dbReference type="GO" id="GO:0016787">
    <property type="term" value="F:hydrolase activity"/>
    <property type="evidence" value="ECO:0007669"/>
    <property type="project" value="UniProtKB-KW"/>
</dbReference>